<dbReference type="GO" id="GO:0005829">
    <property type="term" value="C:cytosol"/>
    <property type="evidence" value="ECO:0007669"/>
    <property type="project" value="TreeGrafter"/>
</dbReference>
<evidence type="ECO:0000256" key="1">
    <source>
        <dbReference type="ARBA" id="ARBA00022741"/>
    </source>
</evidence>
<dbReference type="CDD" id="cd07067">
    <property type="entry name" value="HP_PGM_like"/>
    <property type="match status" value="1"/>
</dbReference>
<dbReference type="InterPro" id="IPR027417">
    <property type="entry name" value="P-loop_NTPase"/>
</dbReference>
<protein>
    <recommendedName>
        <fullName evidence="6">6-phosphofructo-2-kinase domain-containing protein</fullName>
    </recommendedName>
</protein>
<keyword evidence="1" id="KW-0547">Nucleotide-binding</keyword>
<dbReference type="SUPFAM" id="SSF52540">
    <property type="entry name" value="P-loop containing nucleoside triphosphate hydrolases"/>
    <property type="match status" value="1"/>
</dbReference>
<dbReference type="GO" id="GO:0005524">
    <property type="term" value="F:ATP binding"/>
    <property type="evidence" value="ECO:0007669"/>
    <property type="project" value="UniProtKB-KW"/>
</dbReference>
<dbReference type="InterPro" id="IPR029033">
    <property type="entry name" value="His_PPase_superfam"/>
</dbReference>
<dbReference type="EMBL" id="HBEA01017546">
    <property type="protein sequence ID" value="CAD8263819.1"/>
    <property type="molecule type" value="Transcribed_RNA"/>
</dbReference>
<dbReference type="Gene3D" id="3.40.50.300">
    <property type="entry name" value="P-loop containing nucleotide triphosphate hydrolases"/>
    <property type="match status" value="1"/>
</dbReference>
<dbReference type="FunFam" id="3.40.50.1240:FF:000006">
    <property type="entry name" value="6-phosphofructo-2-kinase/fructose-2, 6-bisphosphatase"/>
    <property type="match status" value="1"/>
</dbReference>
<dbReference type="InterPro" id="IPR013078">
    <property type="entry name" value="His_Pase_superF_clade-1"/>
</dbReference>
<feature type="domain" description="6-phosphofructo-2-kinase" evidence="6">
    <location>
        <begin position="93"/>
        <end position="295"/>
    </location>
</feature>
<dbReference type="PANTHER" id="PTHR10606">
    <property type="entry name" value="6-PHOSPHOFRUCTO-2-KINASE/FRUCTOSE-2,6-BISPHOSPHATASE"/>
    <property type="match status" value="1"/>
</dbReference>
<feature type="binding site" evidence="4">
    <location>
        <position position="357"/>
    </location>
    <ligand>
        <name>substrate</name>
    </ligand>
</feature>
<evidence type="ECO:0000256" key="2">
    <source>
        <dbReference type="ARBA" id="ARBA00022840"/>
    </source>
</evidence>
<dbReference type="SUPFAM" id="SSF53254">
    <property type="entry name" value="Phosphoglycerate mutase-like"/>
    <property type="match status" value="1"/>
</dbReference>
<dbReference type="Pfam" id="PF00300">
    <property type="entry name" value="His_Phos_1"/>
    <property type="match status" value="1"/>
</dbReference>
<evidence type="ECO:0000259" key="6">
    <source>
        <dbReference type="Pfam" id="PF01591"/>
    </source>
</evidence>
<gene>
    <name evidence="7" type="ORF">PPYR1160_LOCUS13322</name>
</gene>
<dbReference type="SMART" id="SM00855">
    <property type="entry name" value="PGAM"/>
    <property type="match status" value="1"/>
</dbReference>
<dbReference type="GO" id="GO:0006003">
    <property type="term" value="P:fructose 2,6-bisphosphate metabolic process"/>
    <property type="evidence" value="ECO:0007669"/>
    <property type="project" value="InterPro"/>
</dbReference>
<dbReference type="FunFam" id="3.40.50.300:FF:000644">
    <property type="entry name" value="GpmB, Fructose-2,6-bisphosphatase"/>
    <property type="match status" value="1"/>
</dbReference>
<dbReference type="Gene3D" id="3.40.50.1240">
    <property type="entry name" value="Phosphoglycerate mutase-like"/>
    <property type="match status" value="1"/>
</dbReference>
<dbReference type="PIRSF" id="PIRSF000709">
    <property type="entry name" value="6PFK_2-Ptase"/>
    <property type="match status" value="1"/>
</dbReference>
<dbReference type="AlphaFoldDB" id="A0A7R9UEF5"/>
<dbReference type="InterPro" id="IPR013079">
    <property type="entry name" value="6Phosfructo_kin"/>
</dbReference>
<name>A0A7R9UEF5_9STRA</name>
<feature type="active site" description="Proton donor/acceptor" evidence="3">
    <location>
        <position position="382"/>
    </location>
</feature>
<evidence type="ECO:0000256" key="4">
    <source>
        <dbReference type="PIRSR" id="PIRSR613078-2"/>
    </source>
</evidence>
<keyword evidence="5" id="KW-1133">Transmembrane helix</keyword>
<dbReference type="GO" id="GO:0003873">
    <property type="term" value="F:6-phosphofructo-2-kinase activity"/>
    <property type="evidence" value="ECO:0007669"/>
    <property type="project" value="InterPro"/>
</dbReference>
<dbReference type="InterPro" id="IPR001345">
    <property type="entry name" value="PG/BPGM_mutase_AS"/>
</dbReference>
<feature type="transmembrane region" description="Helical" evidence="5">
    <location>
        <begin position="6"/>
        <end position="22"/>
    </location>
</feature>
<dbReference type="InterPro" id="IPR003094">
    <property type="entry name" value="6Pfruct_kin"/>
</dbReference>
<dbReference type="PRINTS" id="PR00991">
    <property type="entry name" value="6PFRUCTKNASE"/>
</dbReference>
<keyword evidence="2" id="KW-0067">ATP-binding</keyword>
<reference evidence="7" key="1">
    <citation type="submission" date="2021-01" db="EMBL/GenBank/DDBJ databases">
        <authorList>
            <person name="Corre E."/>
            <person name="Pelletier E."/>
            <person name="Niang G."/>
            <person name="Scheremetjew M."/>
            <person name="Finn R."/>
            <person name="Kale V."/>
            <person name="Holt S."/>
            <person name="Cochrane G."/>
            <person name="Meng A."/>
            <person name="Brown T."/>
            <person name="Cohen L."/>
        </authorList>
    </citation>
    <scope>NUCLEOTIDE SEQUENCE</scope>
    <source>
        <strain evidence="7">CCMP2078</strain>
    </source>
</reference>
<dbReference type="GO" id="GO:0004331">
    <property type="term" value="F:fructose-2,6-bisphosphate 2-phosphatase activity"/>
    <property type="evidence" value="ECO:0007669"/>
    <property type="project" value="TreeGrafter"/>
</dbReference>
<accession>A0A7R9UEF5</accession>
<keyword evidence="5" id="KW-0812">Transmembrane</keyword>
<sequence length="497" mass="56805">MDRETVLIATAGVMGVCLIFLMRRRRQDTLGGGHVMFHPRLESKLDMSSRGEVAGSLLHPEGPNIGAQSERHWFSKDPHYPERTDLLHTGHAQGGKLVIVMVGVPGRGKTYIARKVARYLRWINYRTRVFSLARMRQEQFGQKQSADWYDPNNADAHSLRMEVLRRAVDDMMRFLNRGGEVAILDGTNVTKDRRELIRKAVAQQDGFSVMFIESVCDDPEVIQETLSGVENYSPDFIASDDFARRVDFYTSVYQSVDDDEGMLIRVHNQGQRICVAGLQGFLPSKLLAFVSNLHGTVSPPVYMTRHGESMFNVEHRIGGDSPLSDAGRQYSGALSDFFEKLPNVSDTLCVWSSTMRRARQTANPVVARKLCKRYVEWRALREIEVGVCDGLTYQDVKQEFPSEYAAREENKLRYRYPRGESYLDLISRLEPVIIEFERQAEPLLIVAHQAVLRCLYAYFLDLPEEEVPYLSIPLHTVIKLENRAFGWREQRFTLAST</sequence>
<dbReference type="GO" id="GO:0006000">
    <property type="term" value="P:fructose metabolic process"/>
    <property type="evidence" value="ECO:0007669"/>
    <property type="project" value="InterPro"/>
</dbReference>
<feature type="active site" description="Tele-phosphohistidine intermediate" evidence="3">
    <location>
        <position position="306"/>
    </location>
</feature>
<keyword evidence="5" id="KW-0472">Membrane</keyword>
<evidence type="ECO:0000313" key="7">
    <source>
        <dbReference type="EMBL" id="CAD8263819.1"/>
    </source>
</evidence>
<organism evidence="7">
    <name type="scientific">Pinguiococcus pyrenoidosus</name>
    <dbReference type="NCBI Taxonomy" id="172671"/>
    <lineage>
        <taxon>Eukaryota</taxon>
        <taxon>Sar</taxon>
        <taxon>Stramenopiles</taxon>
        <taxon>Ochrophyta</taxon>
        <taxon>Pinguiophyceae</taxon>
        <taxon>Pinguiochrysidales</taxon>
        <taxon>Pinguiochrysidaceae</taxon>
        <taxon>Pinguiococcus</taxon>
    </lineage>
</organism>
<dbReference type="PANTHER" id="PTHR10606:SF44">
    <property type="entry name" value="6-PHOSPHOFRUCTO 2-KINASE_FRUCTOSE 2,6-BISPHOSPHATASE LONG FORM"/>
    <property type="match status" value="1"/>
</dbReference>
<dbReference type="PROSITE" id="PS00175">
    <property type="entry name" value="PG_MUTASE"/>
    <property type="match status" value="1"/>
</dbReference>
<dbReference type="Pfam" id="PF01591">
    <property type="entry name" value="6PF2K"/>
    <property type="match status" value="1"/>
</dbReference>
<evidence type="ECO:0000256" key="3">
    <source>
        <dbReference type="PIRSR" id="PIRSR613078-1"/>
    </source>
</evidence>
<feature type="binding site" evidence="4">
    <location>
        <begin position="305"/>
        <end position="312"/>
    </location>
    <ligand>
        <name>substrate</name>
    </ligand>
</feature>
<proteinExistence type="predicted"/>
<evidence type="ECO:0000256" key="5">
    <source>
        <dbReference type="SAM" id="Phobius"/>
    </source>
</evidence>